<accession>A0A3B1CHR9</accession>
<protein>
    <recommendedName>
        <fullName evidence="8">Co/Zn/Cd efflux system membrane fusion protein</fullName>
    </recommendedName>
</protein>
<dbReference type="Gene3D" id="2.40.30.170">
    <property type="match status" value="1"/>
</dbReference>
<dbReference type="Pfam" id="PF25967">
    <property type="entry name" value="RND-MFP_C"/>
    <property type="match status" value="1"/>
</dbReference>
<dbReference type="PANTHER" id="PTHR30469">
    <property type="entry name" value="MULTIDRUG RESISTANCE PROTEIN MDTA"/>
    <property type="match status" value="1"/>
</dbReference>
<dbReference type="EMBL" id="UOGC01000025">
    <property type="protein sequence ID" value="VAX16327.1"/>
    <property type="molecule type" value="Genomic_DNA"/>
</dbReference>
<dbReference type="Gene3D" id="2.40.420.20">
    <property type="match status" value="1"/>
</dbReference>
<dbReference type="InterPro" id="IPR006143">
    <property type="entry name" value="RND_pump_MFP"/>
</dbReference>
<dbReference type="Pfam" id="PF25954">
    <property type="entry name" value="Beta-barrel_RND_2"/>
    <property type="match status" value="1"/>
</dbReference>
<dbReference type="SUPFAM" id="SSF111369">
    <property type="entry name" value="HlyD-like secretion proteins"/>
    <property type="match status" value="1"/>
</dbReference>
<proteinExistence type="predicted"/>
<dbReference type="Gene3D" id="2.40.50.100">
    <property type="match status" value="1"/>
</dbReference>
<evidence type="ECO:0000313" key="7">
    <source>
        <dbReference type="EMBL" id="VAX16327.1"/>
    </source>
</evidence>
<evidence type="ECO:0000256" key="1">
    <source>
        <dbReference type="ARBA" id="ARBA00004196"/>
    </source>
</evidence>
<organism evidence="7">
    <name type="scientific">hydrothermal vent metagenome</name>
    <dbReference type="NCBI Taxonomy" id="652676"/>
    <lineage>
        <taxon>unclassified sequences</taxon>
        <taxon>metagenomes</taxon>
        <taxon>ecological metagenomes</taxon>
    </lineage>
</organism>
<evidence type="ECO:0000256" key="2">
    <source>
        <dbReference type="ARBA" id="ARBA00022448"/>
    </source>
</evidence>
<dbReference type="GO" id="GO:0015562">
    <property type="term" value="F:efflux transmembrane transporter activity"/>
    <property type="evidence" value="ECO:0007669"/>
    <property type="project" value="TreeGrafter"/>
</dbReference>
<dbReference type="NCBIfam" id="TIGR01730">
    <property type="entry name" value="RND_mfp"/>
    <property type="match status" value="1"/>
</dbReference>
<gene>
    <name evidence="7" type="ORF">MNBD_NITROSPINAE01-1505</name>
</gene>
<dbReference type="AlphaFoldDB" id="A0A3B1CHR9"/>
<feature type="domain" description="Multidrug resistance protein MdtA-like barrel-sandwich hybrid" evidence="4">
    <location>
        <begin position="58"/>
        <end position="207"/>
    </location>
</feature>
<dbReference type="Pfam" id="PF25917">
    <property type="entry name" value="BSH_RND"/>
    <property type="match status" value="1"/>
</dbReference>
<evidence type="ECO:0000259" key="4">
    <source>
        <dbReference type="Pfam" id="PF25917"/>
    </source>
</evidence>
<dbReference type="GO" id="GO:1990281">
    <property type="term" value="C:efflux pump complex"/>
    <property type="evidence" value="ECO:0007669"/>
    <property type="project" value="TreeGrafter"/>
</dbReference>
<sequence length="370" mass="40089">MKKFLAFIIIISGLTIGYMFYGENSGTQLEEFKTINVERKNLDMLISASGIVEPNFFVEVKSKASGKVLDFPYEPGDKVTIGERLLILDPGTELRSKAQSEADLARATAELQSAMADLVEKTSKLARARALSAKNLLSAEKMEAVQASAAQAKAHVGTAEAAVRKAKLFVEDAQERLADTEILSPINGILIEKFVERGQIISSGITSFSGGTPLCSVADLSRIFIMASVDETDIGQVAVGQKANITVDAYPEKVFNGVVTRAYPMGEAKDNITIFKVKVEATDQKRNLLKPKMTANVDMIVKSKSNVLVIPDETIKTGKDDHSENVYVLENGSPVKRGVTIGISNGFDTEILTGLSEGEKVLLRDPDKKK</sequence>
<reference evidence="7" key="1">
    <citation type="submission" date="2018-06" db="EMBL/GenBank/DDBJ databases">
        <authorList>
            <person name="Zhirakovskaya E."/>
        </authorList>
    </citation>
    <scope>NUCLEOTIDE SEQUENCE</scope>
</reference>
<feature type="domain" description="CusB-like beta-barrel" evidence="5">
    <location>
        <begin position="225"/>
        <end position="299"/>
    </location>
</feature>
<dbReference type="InterPro" id="IPR058627">
    <property type="entry name" value="MdtA-like_C"/>
</dbReference>
<evidence type="ECO:0000259" key="5">
    <source>
        <dbReference type="Pfam" id="PF25954"/>
    </source>
</evidence>
<evidence type="ECO:0008006" key="8">
    <source>
        <dbReference type="Google" id="ProtNLM"/>
    </source>
</evidence>
<dbReference type="InterPro" id="IPR058625">
    <property type="entry name" value="MdtA-like_BSH"/>
</dbReference>
<dbReference type="InterPro" id="IPR058792">
    <property type="entry name" value="Beta-barrel_RND_2"/>
</dbReference>
<evidence type="ECO:0000259" key="6">
    <source>
        <dbReference type="Pfam" id="PF25967"/>
    </source>
</evidence>
<keyword evidence="2" id="KW-0813">Transport</keyword>
<name>A0A3B1CHR9_9ZZZZ</name>
<feature type="coiled-coil region" evidence="3">
    <location>
        <begin position="97"/>
        <end position="124"/>
    </location>
</feature>
<dbReference type="PANTHER" id="PTHR30469:SF33">
    <property type="entry name" value="SLR1207 PROTEIN"/>
    <property type="match status" value="1"/>
</dbReference>
<dbReference type="Gene3D" id="1.10.287.470">
    <property type="entry name" value="Helix hairpin bin"/>
    <property type="match status" value="1"/>
</dbReference>
<keyword evidence="3" id="KW-0175">Coiled coil</keyword>
<comment type="subcellular location">
    <subcellularLocation>
        <location evidence="1">Cell envelope</location>
    </subcellularLocation>
</comment>
<evidence type="ECO:0000256" key="3">
    <source>
        <dbReference type="SAM" id="Coils"/>
    </source>
</evidence>
<feature type="domain" description="Multidrug resistance protein MdtA-like C-terminal permuted SH3" evidence="6">
    <location>
        <begin position="306"/>
        <end position="362"/>
    </location>
</feature>